<dbReference type="AlphaFoldDB" id="A0A8J4RGX8"/>
<dbReference type="EMBL" id="JRKL02001366">
    <property type="protein sequence ID" value="KAF3964429.1"/>
    <property type="molecule type" value="Genomic_DNA"/>
</dbReference>
<keyword evidence="2" id="KW-1185">Reference proteome</keyword>
<evidence type="ECO:0000313" key="1">
    <source>
        <dbReference type="EMBL" id="KAF3964429.1"/>
    </source>
</evidence>
<protein>
    <submittedName>
        <fullName evidence="1">Uncharacterized protein</fullName>
    </submittedName>
</protein>
<accession>A0A8J4RGX8</accession>
<proteinExistence type="predicted"/>
<evidence type="ECO:0000313" key="2">
    <source>
        <dbReference type="Proteomes" id="UP000737018"/>
    </source>
</evidence>
<comment type="caution">
    <text evidence="1">The sequence shown here is derived from an EMBL/GenBank/DDBJ whole genome shotgun (WGS) entry which is preliminary data.</text>
</comment>
<name>A0A8J4RGX8_9ROSI</name>
<sequence length="110" mass="12557">MILHITKGANPPKKICLVVRRGCNLQQLQKRGSLHEKSLFTTEFQESSSKGNIGELINLSFPSLEQVKIKSFLRTDNALNFVRILEKQELVLEDIELIPAKVVKDLIRRC</sequence>
<dbReference type="Proteomes" id="UP000737018">
    <property type="component" value="Unassembled WGS sequence"/>
</dbReference>
<organism evidence="1 2">
    <name type="scientific">Castanea mollissima</name>
    <name type="common">Chinese chestnut</name>
    <dbReference type="NCBI Taxonomy" id="60419"/>
    <lineage>
        <taxon>Eukaryota</taxon>
        <taxon>Viridiplantae</taxon>
        <taxon>Streptophyta</taxon>
        <taxon>Embryophyta</taxon>
        <taxon>Tracheophyta</taxon>
        <taxon>Spermatophyta</taxon>
        <taxon>Magnoliopsida</taxon>
        <taxon>eudicotyledons</taxon>
        <taxon>Gunneridae</taxon>
        <taxon>Pentapetalae</taxon>
        <taxon>rosids</taxon>
        <taxon>fabids</taxon>
        <taxon>Fagales</taxon>
        <taxon>Fagaceae</taxon>
        <taxon>Castanea</taxon>
    </lineage>
</organism>
<gene>
    <name evidence="1" type="ORF">CMV_011279</name>
</gene>
<reference evidence="1" key="1">
    <citation type="submission" date="2020-03" db="EMBL/GenBank/DDBJ databases">
        <title>Castanea mollissima Vanexum genome sequencing.</title>
        <authorList>
            <person name="Staton M."/>
        </authorList>
    </citation>
    <scope>NUCLEOTIDE SEQUENCE</scope>
    <source>
        <tissue evidence="1">Leaf</tissue>
    </source>
</reference>
<dbReference type="OrthoDB" id="10344161at2759"/>